<organism evidence="1 2">
    <name type="scientific">Candidatus Brevundimonas colombiensis</name>
    <dbReference type="NCBI Taxonomy" id="3121376"/>
    <lineage>
        <taxon>Bacteria</taxon>
        <taxon>Pseudomonadati</taxon>
        <taxon>Pseudomonadota</taxon>
        <taxon>Alphaproteobacteria</taxon>
        <taxon>Caulobacterales</taxon>
        <taxon>Caulobacteraceae</taxon>
        <taxon>Brevundimonas</taxon>
    </lineage>
</organism>
<dbReference type="AlphaFoldDB" id="A0AAJ5WWZ7"/>
<proteinExistence type="predicted"/>
<reference evidence="1" key="1">
    <citation type="submission" date="2023-03" db="EMBL/GenBank/DDBJ databases">
        <title>Andean soil-derived lignocellulolytic bacterial consortium as a source of novel taxa and putative plastic-active enzymes.</title>
        <authorList>
            <person name="Diaz-Garcia L."/>
            <person name="Chuvochina M."/>
            <person name="Feuerriegel G."/>
            <person name="Bunk B."/>
            <person name="Sproer C."/>
            <person name="Streit W.R."/>
            <person name="Rodriguez L.M."/>
            <person name="Overmann J."/>
            <person name="Jimenez D.J."/>
        </authorList>
    </citation>
    <scope>NUCLEOTIDE SEQUENCE</scope>
    <source>
        <strain evidence="1">MAG 833</strain>
    </source>
</reference>
<protein>
    <submittedName>
        <fullName evidence="1">Uncharacterized protein</fullName>
    </submittedName>
</protein>
<evidence type="ECO:0000313" key="2">
    <source>
        <dbReference type="Proteomes" id="UP001213664"/>
    </source>
</evidence>
<gene>
    <name evidence="1" type="ORF">P0Y50_10900</name>
</gene>
<accession>A0AAJ5WWZ7</accession>
<dbReference type="Proteomes" id="UP001213664">
    <property type="component" value="Chromosome"/>
</dbReference>
<sequence length="500" mass="56205">MLQRVQADELIRQRQQGLGQPIVAFKDGEQQFIAVKNRLVWSDRWKTFPDFLSDYIKQVFPGAWGKEEFAKPFPERHPIIQWYQAYCLYQRQFIKTPGEIASGHVTGAVFCYLGLAYNLYLMEHNVELQARMIARLKDPANFQGAFYELVVAGSLIRAGYELVLEDEADRQSKHCEFAAIKKSTGKRYSVEAKMRAVAGMLGRTTHDGGSDEKPLGRLIPHLCAALRKPSEAERLVFIDINAPMDKNISEDNRPECMTAAIRSLERFERNKNAPKESAYLFVTNIACHRYLDDLPVLAIAPFGFNIPDFNRQGIFRHVDRYRQEQKHKDALEIAQALADAAVFPNSFDGRPSSELRPNEQKRLVVGETYNFADAIPGGLIATVTSVAACEKSRSVMAVAMTSDGQGHILHETMSEAAAADYAEYGENYFGEVGRNGGVAKNAYEMFCGMMDIYADYNREQLARQLGLSPDDASLTHLNDSELREFIAERLVASIDARSTG</sequence>
<name>A0AAJ5WWZ7_9CAUL</name>
<dbReference type="EMBL" id="CP119326">
    <property type="protein sequence ID" value="WEK39054.1"/>
    <property type="molecule type" value="Genomic_DNA"/>
</dbReference>
<evidence type="ECO:0000313" key="1">
    <source>
        <dbReference type="EMBL" id="WEK39054.1"/>
    </source>
</evidence>